<evidence type="ECO:0000256" key="1">
    <source>
        <dbReference type="ARBA" id="ARBA00022485"/>
    </source>
</evidence>
<dbReference type="GO" id="GO:0010181">
    <property type="term" value="F:FMN binding"/>
    <property type="evidence" value="ECO:0007669"/>
    <property type="project" value="InterPro"/>
</dbReference>
<name>A0AA86NBD4_9EUKA</name>
<evidence type="ECO:0000259" key="5">
    <source>
        <dbReference type="PROSITE" id="PS50902"/>
    </source>
</evidence>
<reference evidence="7" key="1">
    <citation type="submission" date="2023-06" db="EMBL/GenBank/DDBJ databases">
        <authorList>
            <person name="Kurt Z."/>
        </authorList>
    </citation>
    <scope>NUCLEOTIDE SEQUENCE</scope>
</reference>
<dbReference type="GO" id="GO:0046872">
    <property type="term" value="F:metal ion binding"/>
    <property type="evidence" value="ECO:0007669"/>
    <property type="project" value="UniProtKB-KW"/>
</dbReference>
<keyword evidence="4" id="KW-0411">Iron-sulfur</keyword>
<dbReference type="InterPro" id="IPR050157">
    <property type="entry name" value="PSI_iron-sulfur_center"/>
</dbReference>
<dbReference type="InterPro" id="IPR017896">
    <property type="entry name" value="4Fe4S_Fe-S-bd"/>
</dbReference>
<dbReference type="Pfam" id="PF12641">
    <property type="entry name" value="Flavodoxin_3"/>
    <property type="match status" value="1"/>
</dbReference>
<feature type="domain" description="4Fe-4S ferredoxin-type" evidence="6">
    <location>
        <begin position="222"/>
        <end position="252"/>
    </location>
</feature>
<dbReference type="InterPro" id="IPR017900">
    <property type="entry name" value="4Fe4S_Fe_S_CS"/>
</dbReference>
<dbReference type="PROSITE" id="PS51379">
    <property type="entry name" value="4FE4S_FER_2"/>
    <property type="match status" value="2"/>
</dbReference>
<dbReference type="Gene3D" id="3.40.50.360">
    <property type="match status" value="1"/>
</dbReference>
<dbReference type="NCBIfam" id="NF038196">
    <property type="entry name" value="ferrodoxin_EFR1"/>
    <property type="match status" value="1"/>
</dbReference>
<organism evidence="7">
    <name type="scientific">Hexamita inflata</name>
    <dbReference type="NCBI Taxonomy" id="28002"/>
    <lineage>
        <taxon>Eukaryota</taxon>
        <taxon>Metamonada</taxon>
        <taxon>Diplomonadida</taxon>
        <taxon>Hexamitidae</taxon>
        <taxon>Hexamitinae</taxon>
        <taxon>Hexamita</taxon>
    </lineage>
</organism>
<dbReference type="PANTHER" id="PTHR24960">
    <property type="entry name" value="PHOTOSYSTEM I IRON-SULFUR CENTER-RELATED"/>
    <property type="match status" value="1"/>
</dbReference>
<feature type="domain" description="Flavodoxin-like" evidence="5">
    <location>
        <begin position="3"/>
        <end position="151"/>
    </location>
</feature>
<accession>A0AA86NBD4</accession>
<keyword evidence="9" id="KW-1185">Reference proteome</keyword>
<evidence type="ECO:0000256" key="3">
    <source>
        <dbReference type="ARBA" id="ARBA00023004"/>
    </source>
</evidence>
<dbReference type="AlphaFoldDB" id="A0AA86NBD4"/>
<keyword evidence="2" id="KW-0479">Metal-binding</keyword>
<dbReference type="PROSITE" id="PS50902">
    <property type="entry name" value="FLAVODOXIN_LIKE"/>
    <property type="match status" value="1"/>
</dbReference>
<dbReference type="GO" id="GO:0051539">
    <property type="term" value="F:4 iron, 4 sulfur cluster binding"/>
    <property type="evidence" value="ECO:0007669"/>
    <property type="project" value="UniProtKB-KW"/>
</dbReference>
<evidence type="ECO:0000313" key="9">
    <source>
        <dbReference type="Proteomes" id="UP001642409"/>
    </source>
</evidence>
<keyword evidence="3" id="KW-0408">Iron</keyword>
<feature type="domain" description="4Fe-4S ferredoxin-type" evidence="6">
    <location>
        <begin position="192"/>
        <end position="221"/>
    </location>
</feature>
<evidence type="ECO:0000256" key="4">
    <source>
        <dbReference type="ARBA" id="ARBA00023014"/>
    </source>
</evidence>
<dbReference type="EMBL" id="CAXDID020000242">
    <property type="protein sequence ID" value="CAL6062949.1"/>
    <property type="molecule type" value="Genomic_DNA"/>
</dbReference>
<keyword evidence="1" id="KW-0004">4Fe-4S</keyword>
<dbReference type="PANTHER" id="PTHR24960:SF79">
    <property type="entry name" value="PHOTOSYSTEM I IRON-SULFUR CENTER"/>
    <property type="match status" value="1"/>
</dbReference>
<dbReference type="Gene3D" id="3.30.70.20">
    <property type="match status" value="1"/>
</dbReference>
<dbReference type="SUPFAM" id="SSF54862">
    <property type="entry name" value="4Fe-4S ferredoxins"/>
    <property type="match status" value="1"/>
</dbReference>
<reference evidence="8 9" key="2">
    <citation type="submission" date="2024-07" db="EMBL/GenBank/DDBJ databases">
        <authorList>
            <person name="Akdeniz Z."/>
        </authorList>
    </citation>
    <scope>NUCLEOTIDE SEQUENCE [LARGE SCALE GENOMIC DNA]</scope>
</reference>
<evidence type="ECO:0000313" key="8">
    <source>
        <dbReference type="EMBL" id="CAL6062949.1"/>
    </source>
</evidence>
<protein>
    <submittedName>
        <fullName evidence="7">4Fe-4S ferredoxin iron-sulfur binding domain protein</fullName>
    </submittedName>
    <submittedName>
        <fullName evidence="8">4Fe-4S_ferredoxin iron-sulfur binding domain protein</fullName>
    </submittedName>
</protein>
<dbReference type="InterPro" id="IPR008254">
    <property type="entry name" value="Flavodoxin/NO_synth"/>
</dbReference>
<dbReference type="PROSITE" id="PS00198">
    <property type="entry name" value="4FE4S_FER_1"/>
    <property type="match status" value="2"/>
</dbReference>
<evidence type="ECO:0000313" key="7">
    <source>
        <dbReference type="EMBL" id="CAI9916200.1"/>
    </source>
</evidence>
<dbReference type="InterPro" id="IPR047964">
    <property type="entry name" value="EFR1-like"/>
</dbReference>
<dbReference type="Pfam" id="PF13187">
    <property type="entry name" value="Fer4_9"/>
    <property type="match status" value="1"/>
</dbReference>
<comment type="caution">
    <text evidence="7">The sequence shown here is derived from an EMBL/GenBank/DDBJ whole genome shotgun (WGS) entry which is preliminary data.</text>
</comment>
<gene>
    <name evidence="7" type="ORF">HINF_LOCUS3845</name>
    <name evidence="8" type="ORF">HINF_LOCUS50514</name>
</gene>
<evidence type="ECO:0000256" key="2">
    <source>
        <dbReference type="ARBA" id="ARBA00022723"/>
    </source>
</evidence>
<dbReference type="Proteomes" id="UP001642409">
    <property type="component" value="Unassembled WGS sequence"/>
</dbReference>
<dbReference type="SUPFAM" id="SSF52218">
    <property type="entry name" value="Flavoproteins"/>
    <property type="match status" value="1"/>
</dbReference>
<evidence type="ECO:0000259" key="6">
    <source>
        <dbReference type="PROSITE" id="PS51379"/>
    </source>
</evidence>
<dbReference type="EMBL" id="CATOUU010000094">
    <property type="protein sequence ID" value="CAI9916200.1"/>
    <property type="molecule type" value="Genomic_DNA"/>
</dbReference>
<dbReference type="InterPro" id="IPR029039">
    <property type="entry name" value="Flavoprotein-like_sf"/>
</dbReference>
<proteinExistence type="predicted"/>
<sequence>MKIGVLIGSTTGNTENFARIIMDELKKQDMELEFQEYKINQEMYKKNSQDSYEYPNCDAYMIGSYTDSYNLPIFVRQYLEAMPSELLHNKYVLTFGTYGGNNGHQQYVFEQILSEHGAIPVVHIKCLYPDSFVHAPFIYAKKINIKKQDIVTVPVKCKLFLDTLKSKQFKFVPKSKGCGLGLMNKLQQKRIPIKFVVKDTCVGCGECVENCPSAVFSLKEGKAVVTNEDACVGCYACFQKCPVHAIVDAKKNLENKEQYQFKESLLIDQPKQSNWKLKCFIVIIIAGVVVMITK</sequence>